<accession>A0ACC0FIW7</accession>
<sequence length="433" mass="48022">MSFPKSLTILFPLLFTLLIPFTNATTFAVLNKCTYTIWAAAKPGGGMRLDPGQSWTVNVPPSITQARIWGQTNCNFDANGNGQCQTGDCNGLLQCQGYGKAPNTLAEFALNQPNNLDFVDISLVDGFNIPMDFNPTTAVCKSLRCAANIFGECPTELQTPVSVEKSITDISHVVLKSILCDGDLISHGEVAKDWESPELVHLLSQLSLSSDSIRCKYLLEVLDTLRDNCSSDKVTGQCILNSPGGSRIFKSSFLSSFCGVRWMVSSMDNELHYSKDLFYDCDAVRSILGVTAPYVVPKVKSEKLLCDIGLKTQVRLDDILVALQVWRRSKTPFMASIAQMSKFYTFIWNEMATLKQKIIEELSMGPFIFVPYSCVSRHDDVVTGVFLSPSEWRSEAMQTVDGGQLIKLSTVEDDLRSGREKSGFRWRSEATQR</sequence>
<evidence type="ECO:0000313" key="1">
    <source>
        <dbReference type="EMBL" id="KAI7988484.1"/>
    </source>
</evidence>
<name>A0ACC0FIW7_9ERIC</name>
<organism evidence="1 2">
    <name type="scientific">Camellia lanceoleosa</name>
    <dbReference type="NCBI Taxonomy" id="1840588"/>
    <lineage>
        <taxon>Eukaryota</taxon>
        <taxon>Viridiplantae</taxon>
        <taxon>Streptophyta</taxon>
        <taxon>Embryophyta</taxon>
        <taxon>Tracheophyta</taxon>
        <taxon>Spermatophyta</taxon>
        <taxon>Magnoliopsida</taxon>
        <taxon>eudicotyledons</taxon>
        <taxon>Gunneridae</taxon>
        <taxon>Pentapetalae</taxon>
        <taxon>asterids</taxon>
        <taxon>Ericales</taxon>
        <taxon>Theaceae</taxon>
        <taxon>Camellia</taxon>
    </lineage>
</organism>
<evidence type="ECO:0000313" key="2">
    <source>
        <dbReference type="Proteomes" id="UP001060215"/>
    </source>
</evidence>
<reference evidence="1 2" key="1">
    <citation type="journal article" date="2022" name="Plant J.">
        <title>Chromosome-level genome of Camellia lanceoleosa provides a valuable resource for understanding genome evolution and self-incompatibility.</title>
        <authorList>
            <person name="Gong W."/>
            <person name="Xiao S."/>
            <person name="Wang L."/>
            <person name="Liao Z."/>
            <person name="Chang Y."/>
            <person name="Mo W."/>
            <person name="Hu G."/>
            <person name="Li W."/>
            <person name="Zhao G."/>
            <person name="Zhu H."/>
            <person name="Hu X."/>
            <person name="Ji K."/>
            <person name="Xiang X."/>
            <person name="Song Q."/>
            <person name="Yuan D."/>
            <person name="Jin S."/>
            <person name="Zhang L."/>
        </authorList>
    </citation>
    <scope>NUCLEOTIDE SEQUENCE [LARGE SCALE GENOMIC DNA]</scope>
    <source>
        <strain evidence="1">SQ_2022a</strain>
    </source>
</reference>
<protein>
    <submittedName>
        <fullName evidence="1">Uncharacterized protein</fullName>
    </submittedName>
</protein>
<proteinExistence type="predicted"/>
<dbReference type="EMBL" id="CM045771">
    <property type="protein sequence ID" value="KAI7988484.1"/>
    <property type="molecule type" value="Genomic_DNA"/>
</dbReference>
<comment type="caution">
    <text evidence="1">The sequence shown here is derived from an EMBL/GenBank/DDBJ whole genome shotgun (WGS) entry which is preliminary data.</text>
</comment>
<gene>
    <name evidence="1" type="ORF">LOK49_LG13G01257</name>
</gene>
<keyword evidence="2" id="KW-1185">Reference proteome</keyword>
<dbReference type="Proteomes" id="UP001060215">
    <property type="component" value="Chromosome 14"/>
</dbReference>